<keyword evidence="3" id="KW-1185">Reference proteome</keyword>
<organism evidence="2 3">
    <name type="scientific">Maribacter confluentis</name>
    <dbReference type="NCBI Taxonomy" id="1656093"/>
    <lineage>
        <taxon>Bacteria</taxon>
        <taxon>Pseudomonadati</taxon>
        <taxon>Bacteroidota</taxon>
        <taxon>Flavobacteriia</taxon>
        <taxon>Flavobacteriales</taxon>
        <taxon>Flavobacteriaceae</taxon>
        <taxon>Maribacter</taxon>
    </lineage>
</organism>
<dbReference type="Pfam" id="PF09960">
    <property type="entry name" value="DUF2194"/>
    <property type="match status" value="1"/>
</dbReference>
<dbReference type="Proteomes" id="UP001168579">
    <property type="component" value="Unassembled WGS sequence"/>
</dbReference>
<feature type="coiled-coil region" evidence="1">
    <location>
        <begin position="880"/>
        <end position="907"/>
    </location>
</feature>
<reference evidence="2" key="2">
    <citation type="submission" date="2023-06" db="EMBL/GenBank/DDBJ databases">
        <authorList>
            <person name="Lucena T."/>
            <person name="Sun Q."/>
        </authorList>
    </citation>
    <scope>NUCLEOTIDE SEQUENCE</scope>
    <source>
        <strain evidence="2">CECT 8869</strain>
    </source>
</reference>
<keyword evidence="1" id="KW-0175">Coiled coil</keyword>
<accession>A0ABT8RMN6</accession>
<dbReference type="SUPFAM" id="SSF48452">
    <property type="entry name" value="TPR-like"/>
    <property type="match status" value="1"/>
</dbReference>
<evidence type="ECO:0000256" key="1">
    <source>
        <dbReference type="SAM" id="Coils"/>
    </source>
</evidence>
<evidence type="ECO:0000313" key="3">
    <source>
        <dbReference type="Proteomes" id="UP001168579"/>
    </source>
</evidence>
<comment type="caution">
    <text evidence="2">The sequence shown here is derived from an EMBL/GenBank/DDBJ whole genome shotgun (WGS) entry which is preliminary data.</text>
</comment>
<dbReference type="InterPro" id="IPR011990">
    <property type="entry name" value="TPR-like_helical_dom_sf"/>
</dbReference>
<dbReference type="EMBL" id="JAUKUC010000001">
    <property type="protein sequence ID" value="MDO1512139.1"/>
    <property type="molecule type" value="Genomic_DNA"/>
</dbReference>
<evidence type="ECO:0000313" key="2">
    <source>
        <dbReference type="EMBL" id="MDO1512139.1"/>
    </source>
</evidence>
<sequence length="1315" mass="151361">MKLIPMIVSKIRYCILFIIICLLASCQQELYKSNNKYNIPEKSTEEPLVQFLIEPTNYSAIYETENLAKAYDYSKIAHKTLWINQFNEKLKIEPTTRVVTLHETAGLSNTAVDSLLKFVSKGGTLFITKATKDERISFFYGMTPDSDWSTNIEASGLFFKKPLFPGMQGKSFDNKTMHLGFEGSNFSSTVNVLVASHTHHDYPVLLENRIGNGKVVFYNSSEILKKEMRGLLFAATLLGLEGIPYPIANIGTLFLDDFPSSVYDSSGAPIALNNGEQKLEFLKSDWWPKMKELAIEEDLKYAAFVTFNTDKSNKDNINFKSWDKSTLLDGKNDEIANTWINDEFIKAGHEVGLRGYNDLPLLQNLWKDTDLMEDVTKASDKKWKESVSKNSPISYVAPNNQIDSLGLAALKKGFPSINYMHTSFLGDLDKGGNREFDPDPLNARFFDYPRLSSGYTISDKEKWALESTYLYTGIWSHALNTSHITDRTSAEKAIDELKVHIVDYKSRHPFMRFLPAKKSTETVMDWRYQTVRHLNFEGQYEVTSSINGDAKKESYWLMYVDAVNKDRLNKKLYDEQIKFQSVPLLNGFIYNIKTNSPSISVPDIRPEIRTLIGTTSSLITKMNKEYKAFNESKSTMVPLKEKIDRAIVEEKNEKASELMEELFQDNNFINTQQVIAYAKTMKTQGKTKELWQQLNTMYLKNPSASYADFSRDISTISDYPSPELKKLWMERQMEWGSQDVEFLKDYYTNFNTDENTVIIEQVLEVVYEQEPSQENRNMYYDFLIRTSNTQLLSKLDEIAPCSINDQAFATKMAKAYADLLNFDKALQWQKCGIELDQDIIAEWSQNSKSIEGKRATDFPYFIQFMMVNDRDRAIEEMQFVEFCREDLKDLSNNIAQLFSEYAQYEKALQWSSCAINIPITNLMDWHMETGKMDQLQTIYKNYIKDNPKDYDTMNYMAKLLLLKGDIEAAGEVAMTIPPSKLDSDFKIGFNNEVKEDTDQEQTLYISKFKILMDDAIVRKSAIETRKKKGHSIGLTSSAIANKFDPTLFNNNFYFGFYNKKFDFHRFSIEQGTSYAVLKDTIVVNDKGRDLLGVGYLYRTESNLKNPFYIGAKVEMDNFNNVFYHLNSGIDFIGKAAKTTLQINAHPVTNAPGYALNIYDLSVMAKQQFYYSSSLKHSFMLDATYYTDSQYYTIGSTRLEYHLLNVDTFKLGPVLEGAYAIGSEEQRNGFPYWLTKERLFGGGGLLLQIGDEDSDFNLSSDFSLFAEQDEPTFQRYQGELSYRIKDFTKINLNYTYYTIDEFFSNAFQLGIQYNFK</sequence>
<proteinExistence type="predicted"/>
<name>A0ABT8RMN6_9FLAO</name>
<dbReference type="PROSITE" id="PS51257">
    <property type="entry name" value="PROKAR_LIPOPROTEIN"/>
    <property type="match status" value="1"/>
</dbReference>
<gene>
    <name evidence="2" type="ORF">Q2T41_05660</name>
</gene>
<dbReference type="Gene3D" id="1.25.40.10">
    <property type="entry name" value="Tetratricopeptide repeat domain"/>
    <property type="match status" value="1"/>
</dbReference>
<dbReference type="RefSeq" id="WP_304435270.1">
    <property type="nucleotide sequence ID" value="NZ_JAUKUC010000001.1"/>
</dbReference>
<protein>
    <submittedName>
        <fullName evidence="2">DUF2194 domain-containing protein</fullName>
    </submittedName>
</protein>
<dbReference type="InterPro" id="IPR018695">
    <property type="entry name" value="DUF2194"/>
</dbReference>
<reference evidence="2" key="1">
    <citation type="journal article" date="2014" name="Int. J. Syst. Evol. Microbiol.">
        <title>Complete genome of a new Firmicutes species belonging to the dominant human colonic microbiota ('Ruminococcus bicirculans') reveals two chromosomes and a selective capacity to utilize plant glucans.</title>
        <authorList>
            <consortium name="NISC Comparative Sequencing Program"/>
            <person name="Wegmann U."/>
            <person name="Louis P."/>
            <person name="Goesmann A."/>
            <person name="Henrissat B."/>
            <person name="Duncan S.H."/>
            <person name="Flint H.J."/>
        </authorList>
    </citation>
    <scope>NUCLEOTIDE SEQUENCE</scope>
    <source>
        <strain evidence="2">CECT 8869</strain>
    </source>
</reference>